<dbReference type="GO" id="GO:0046872">
    <property type="term" value="F:metal ion binding"/>
    <property type="evidence" value="ECO:0007669"/>
    <property type="project" value="UniProtKB-KW"/>
</dbReference>
<evidence type="ECO:0000256" key="3">
    <source>
        <dbReference type="ARBA" id="ARBA00022691"/>
    </source>
</evidence>
<evidence type="ECO:0000256" key="4">
    <source>
        <dbReference type="ARBA" id="ARBA00022723"/>
    </source>
</evidence>
<comment type="caution">
    <text evidence="8">The sequence shown here is derived from an EMBL/GenBank/DDBJ whole genome shotgun (WGS) entry which is preliminary data.</text>
</comment>
<dbReference type="Gene3D" id="3.20.20.70">
    <property type="entry name" value="Aldolase class I"/>
    <property type="match status" value="1"/>
</dbReference>
<evidence type="ECO:0000256" key="2">
    <source>
        <dbReference type="ARBA" id="ARBA00022485"/>
    </source>
</evidence>
<dbReference type="GO" id="GO:0003824">
    <property type="term" value="F:catalytic activity"/>
    <property type="evidence" value="ECO:0007669"/>
    <property type="project" value="InterPro"/>
</dbReference>
<accession>A0A2M7DAT0</accession>
<dbReference type="PANTHER" id="PTHR11228:SF7">
    <property type="entry name" value="PQQA PEPTIDE CYCLASE"/>
    <property type="match status" value="1"/>
</dbReference>
<dbReference type="SUPFAM" id="SSF102114">
    <property type="entry name" value="Radical SAM enzymes"/>
    <property type="match status" value="1"/>
</dbReference>
<dbReference type="Proteomes" id="UP000229625">
    <property type="component" value="Unassembled WGS sequence"/>
</dbReference>
<dbReference type="SFLD" id="SFLDG01067">
    <property type="entry name" value="SPASM/twitch_domain_containing"/>
    <property type="match status" value="1"/>
</dbReference>
<keyword evidence="3" id="KW-0949">S-adenosyl-L-methionine</keyword>
<sequence length="307" mass="35344">MEKVDFDIETQDFFYSDKLVNEIKQPLSLTVQVTRRCNLCCKWCSEAKQIKDPTFDDLKFLADQIKGTRRVYISGGEPLVRKDFVKIVDYYSKKFQVLALLTNAISIDEKMAKFLKGKIKYAKVGLDGPRSINNFTRGHYDEAVRGIKNLINAGIDVSISAMFLKSNLPYLDKLAQIADTLDTKQLKLIEPVRRGRSSNFSMAGVPKKSEIKKKIKELKILKDKVGWNTKIEYTFWDKKTKGYSLLVYPNFEVHAWPILDTKETSDDTSVLVGNLYKQSIQEIWSNLPIEFRKSHIAKYTGMAMRKI</sequence>
<keyword evidence="2" id="KW-0004">4Fe-4S</keyword>
<dbReference type="InterPro" id="IPR050377">
    <property type="entry name" value="Radical_SAM_PqqE_MftC-like"/>
</dbReference>
<organism evidence="8 9">
    <name type="scientific">Candidatus Nealsonbacteria bacterium CG02_land_8_20_14_3_00_34_20</name>
    <dbReference type="NCBI Taxonomy" id="1974698"/>
    <lineage>
        <taxon>Bacteria</taxon>
        <taxon>Candidatus Nealsoniibacteriota</taxon>
    </lineage>
</organism>
<evidence type="ECO:0000256" key="1">
    <source>
        <dbReference type="ARBA" id="ARBA00001966"/>
    </source>
</evidence>
<evidence type="ECO:0000256" key="6">
    <source>
        <dbReference type="ARBA" id="ARBA00023014"/>
    </source>
</evidence>
<dbReference type="PANTHER" id="PTHR11228">
    <property type="entry name" value="RADICAL SAM DOMAIN PROTEIN"/>
    <property type="match status" value="1"/>
</dbReference>
<dbReference type="InterPro" id="IPR058240">
    <property type="entry name" value="rSAM_sf"/>
</dbReference>
<keyword evidence="5" id="KW-0408">Iron</keyword>
<keyword evidence="6" id="KW-0411">Iron-sulfur</keyword>
<dbReference type="AlphaFoldDB" id="A0A2M7DAT0"/>
<dbReference type="CDD" id="cd01335">
    <property type="entry name" value="Radical_SAM"/>
    <property type="match status" value="1"/>
</dbReference>
<dbReference type="SFLD" id="SFLDS00029">
    <property type="entry name" value="Radical_SAM"/>
    <property type="match status" value="1"/>
</dbReference>
<dbReference type="PIRSF" id="PIRSF037420">
    <property type="entry name" value="PQQ_syn_pqqE"/>
    <property type="match status" value="1"/>
</dbReference>
<evidence type="ECO:0000313" key="8">
    <source>
        <dbReference type="EMBL" id="PIV45553.1"/>
    </source>
</evidence>
<feature type="domain" description="Radical SAM core" evidence="7">
    <location>
        <begin position="23"/>
        <end position="232"/>
    </location>
</feature>
<name>A0A2M7DAT0_9BACT</name>
<dbReference type="GO" id="GO:0006783">
    <property type="term" value="P:heme biosynthetic process"/>
    <property type="evidence" value="ECO:0007669"/>
    <property type="project" value="TreeGrafter"/>
</dbReference>
<dbReference type="EMBL" id="PETY01000024">
    <property type="protein sequence ID" value="PIV45553.1"/>
    <property type="molecule type" value="Genomic_DNA"/>
</dbReference>
<dbReference type="GO" id="GO:0051539">
    <property type="term" value="F:4 iron, 4 sulfur cluster binding"/>
    <property type="evidence" value="ECO:0007669"/>
    <property type="project" value="UniProtKB-KW"/>
</dbReference>
<comment type="cofactor">
    <cofactor evidence="1">
        <name>[4Fe-4S] cluster</name>
        <dbReference type="ChEBI" id="CHEBI:49883"/>
    </cofactor>
</comment>
<dbReference type="PROSITE" id="PS51918">
    <property type="entry name" value="RADICAL_SAM"/>
    <property type="match status" value="1"/>
</dbReference>
<protein>
    <recommendedName>
        <fullName evidence="7">Radical SAM core domain-containing protein</fullName>
    </recommendedName>
</protein>
<evidence type="ECO:0000259" key="7">
    <source>
        <dbReference type="PROSITE" id="PS51918"/>
    </source>
</evidence>
<keyword evidence="4" id="KW-0479">Metal-binding</keyword>
<dbReference type="InterPro" id="IPR007197">
    <property type="entry name" value="rSAM"/>
</dbReference>
<reference evidence="9" key="1">
    <citation type="submission" date="2017-09" db="EMBL/GenBank/DDBJ databases">
        <title>Depth-based differentiation of microbial function through sediment-hosted aquifers and enrichment of novel symbionts in the deep terrestrial subsurface.</title>
        <authorList>
            <person name="Probst A.J."/>
            <person name="Ladd B."/>
            <person name="Jarett J.K."/>
            <person name="Geller-Mcgrath D.E."/>
            <person name="Sieber C.M.K."/>
            <person name="Emerson J.B."/>
            <person name="Anantharaman K."/>
            <person name="Thomas B.C."/>
            <person name="Malmstrom R."/>
            <person name="Stieglmeier M."/>
            <person name="Klingl A."/>
            <person name="Woyke T."/>
            <person name="Ryan C.M."/>
            <person name="Banfield J.F."/>
        </authorList>
    </citation>
    <scope>NUCLEOTIDE SEQUENCE [LARGE SCALE GENOMIC DNA]</scope>
</reference>
<proteinExistence type="predicted"/>
<dbReference type="Pfam" id="PF04055">
    <property type="entry name" value="Radical_SAM"/>
    <property type="match status" value="1"/>
</dbReference>
<dbReference type="InterPro" id="IPR017200">
    <property type="entry name" value="PqqE-like"/>
</dbReference>
<gene>
    <name evidence="8" type="ORF">COS24_01635</name>
</gene>
<evidence type="ECO:0000256" key="5">
    <source>
        <dbReference type="ARBA" id="ARBA00023004"/>
    </source>
</evidence>
<evidence type="ECO:0000313" key="9">
    <source>
        <dbReference type="Proteomes" id="UP000229625"/>
    </source>
</evidence>
<dbReference type="InterPro" id="IPR013785">
    <property type="entry name" value="Aldolase_TIM"/>
</dbReference>